<proteinExistence type="predicted"/>
<dbReference type="AlphaFoldDB" id="A0A4Y2A5E1"/>
<accession>A0A4Y2A5E1</accession>
<protein>
    <recommendedName>
        <fullName evidence="4">Transposase Tc1-like domain-containing protein</fullName>
    </recommendedName>
</protein>
<sequence>MSQTSHEYLYFEIKPRSWRPPVVNLQDLKQKVEMNTITSTCKLSEELGPSKDTIYRALHNLQKTRKNSREVPYELTPQQTNQ</sequence>
<reference evidence="2 3" key="1">
    <citation type="journal article" date="2019" name="Sci. Rep.">
        <title>Orb-weaving spider Araneus ventricosus genome elucidates the spidroin gene catalogue.</title>
        <authorList>
            <person name="Kono N."/>
            <person name="Nakamura H."/>
            <person name="Ohtoshi R."/>
            <person name="Moran D.A.P."/>
            <person name="Shinohara A."/>
            <person name="Yoshida Y."/>
            <person name="Fujiwara M."/>
            <person name="Mori M."/>
            <person name="Tomita M."/>
            <person name="Arakawa K."/>
        </authorList>
    </citation>
    <scope>NUCLEOTIDE SEQUENCE [LARGE SCALE GENOMIC DNA]</scope>
</reference>
<evidence type="ECO:0000313" key="2">
    <source>
        <dbReference type="EMBL" id="GBL74456.1"/>
    </source>
</evidence>
<evidence type="ECO:0000313" key="3">
    <source>
        <dbReference type="Proteomes" id="UP000499080"/>
    </source>
</evidence>
<dbReference type="EMBL" id="BGPR01000005">
    <property type="protein sequence ID" value="GBL74456.1"/>
    <property type="molecule type" value="Genomic_DNA"/>
</dbReference>
<organism evidence="2 3">
    <name type="scientific">Araneus ventricosus</name>
    <name type="common">Orbweaver spider</name>
    <name type="synonym">Epeira ventricosa</name>
    <dbReference type="NCBI Taxonomy" id="182803"/>
    <lineage>
        <taxon>Eukaryota</taxon>
        <taxon>Metazoa</taxon>
        <taxon>Ecdysozoa</taxon>
        <taxon>Arthropoda</taxon>
        <taxon>Chelicerata</taxon>
        <taxon>Arachnida</taxon>
        <taxon>Araneae</taxon>
        <taxon>Araneomorphae</taxon>
        <taxon>Entelegynae</taxon>
        <taxon>Araneoidea</taxon>
        <taxon>Araneidae</taxon>
        <taxon>Araneus</taxon>
    </lineage>
</organism>
<evidence type="ECO:0008006" key="4">
    <source>
        <dbReference type="Google" id="ProtNLM"/>
    </source>
</evidence>
<comment type="caution">
    <text evidence="2">The sequence shown here is derived from an EMBL/GenBank/DDBJ whole genome shotgun (WGS) entry which is preliminary data.</text>
</comment>
<dbReference type="Proteomes" id="UP000499080">
    <property type="component" value="Unassembled WGS sequence"/>
</dbReference>
<name>A0A4Y2A5E1_ARAVE</name>
<keyword evidence="3" id="KW-1185">Reference proteome</keyword>
<feature type="region of interest" description="Disordered" evidence="1">
    <location>
        <begin position="61"/>
        <end position="82"/>
    </location>
</feature>
<dbReference type="OrthoDB" id="6431778at2759"/>
<evidence type="ECO:0000256" key="1">
    <source>
        <dbReference type="SAM" id="MobiDB-lite"/>
    </source>
</evidence>
<gene>
    <name evidence="2" type="ORF">AVEN_235402_1</name>
</gene>